<sequence length="204" mass="22205">MAQLKAVSPPCSSINLAHLGPKTGSWLYNNKVSWPRKVHSLQQFGSSASELHGHAFVSNNRNVTQVCDKKVIQAVLSSDKEVEVSSAKNGGLRGKLNKVVLAYSGGLDTSVIVPWLRENYGCEVVCFTADVGQGIGELEGLEEKAKASGACQLVVKDLKEEFVRDYIFPCLRAGAIYERKYLLGTSMARPVIAKVISHIRVNTD</sequence>
<name>A0ACC0ZC79_9ROSI</name>
<comment type="caution">
    <text evidence="1">The sequence shown here is derived from an EMBL/GenBank/DDBJ whole genome shotgun (WGS) entry which is preliminary data.</text>
</comment>
<evidence type="ECO:0000313" key="1">
    <source>
        <dbReference type="EMBL" id="KAJ0049019.1"/>
    </source>
</evidence>
<organism evidence="1 2">
    <name type="scientific">Pistacia integerrima</name>
    <dbReference type="NCBI Taxonomy" id="434235"/>
    <lineage>
        <taxon>Eukaryota</taxon>
        <taxon>Viridiplantae</taxon>
        <taxon>Streptophyta</taxon>
        <taxon>Embryophyta</taxon>
        <taxon>Tracheophyta</taxon>
        <taxon>Spermatophyta</taxon>
        <taxon>Magnoliopsida</taxon>
        <taxon>eudicotyledons</taxon>
        <taxon>Gunneridae</taxon>
        <taxon>Pentapetalae</taxon>
        <taxon>rosids</taxon>
        <taxon>malvids</taxon>
        <taxon>Sapindales</taxon>
        <taxon>Anacardiaceae</taxon>
        <taxon>Pistacia</taxon>
    </lineage>
</organism>
<accession>A0ACC0ZC79</accession>
<dbReference type="EMBL" id="CM047737">
    <property type="protein sequence ID" value="KAJ0049019.1"/>
    <property type="molecule type" value="Genomic_DNA"/>
</dbReference>
<dbReference type="Proteomes" id="UP001163603">
    <property type="component" value="Chromosome 2"/>
</dbReference>
<protein>
    <submittedName>
        <fullName evidence="1">Uncharacterized protein</fullName>
    </submittedName>
</protein>
<proteinExistence type="predicted"/>
<gene>
    <name evidence="1" type="ORF">Pint_15699</name>
</gene>
<reference evidence="2" key="1">
    <citation type="journal article" date="2023" name="G3 (Bethesda)">
        <title>Genome assembly and association tests identify interacting loci associated with vigor, precocity, and sex in interspecific pistachio rootstocks.</title>
        <authorList>
            <person name="Palmer W."/>
            <person name="Jacygrad E."/>
            <person name="Sagayaradj S."/>
            <person name="Cavanaugh K."/>
            <person name="Han R."/>
            <person name="Bertier L."/>
            <person name="Beede B."/>
            <person name="Kafkas S."/>
            <person name="Golino D."/>
            <person name="Preece J."/>
            <person name="Michelmore R."/>
        </authorList>
    </citation>
    <scope>NUCLEOTIDE SEQUENCE [LARGE SCALE GENOMIC DNA]</scope>
</reference>
<evidence type="ECO:0000313" key="2">
    <source>
        <dbReference type="Proteomes" id="UP001163603"/>
    </source>
</evidence>
<keyword evidence="2" id="KW-1185">Reference proteome</keyword>